<dbReference type="EMBL" id="CAKXAJ010012298">
    <property type="protein sequence ID" value="CAH2215635.1"/>
    <property type="molecule type" value="Genomic_DNA"/>
</dbReference>
<protein>
    <submittedName>
        <fullName evidence="4">Jg9957 protein</fullName>
    </submittedName>
</protein>
<dbReference type="Pfam" id="PF02812">
    <property type="entry name" value="ELFV_dehydrog_N"/>
    <property type="match status" value="1"/>
</dbReference>
<sequence>MLFNSVPFSGPGVDVPAPDMGTGEREMSWIADTYAKTIGFQDINAHACVTGKPINQ</sequence>
<gene>
    <name evidence="4" type="primary">jg9957</name>
    <name evidence="4" type="ORF">PAEG_LOCUS3758</name>
</gene>
<accession>A0A8S4QSE3</accession>
<name>A0A8S4QSE3_9NEOP</name>
<dbReference type="PANTHER" id="PTHR11606">
    <property type="entry name" value="GLUTAMATE DEHYDROGENASE"/>
    <property type="match status" value="1"/>
</dbReference>
<proteinExistence type="inferred from homology"/>
<dbReference type="Proteomes" id="UP000838756">
    <property type="component" value="Unassembled WGS sequence"/>
</dbReference>
<dbReference type="PANTHER" id="PTHR11606:SF13">
    <property type="entry name" value="GLUTAMATE DEHYDROGENASE 1, MITOCHONDRIAL"/>
    <property type="match status" value="1"/>
</dbReference>
<dbReference type="GO" id="GO:0004352">
    <property type="term" value="F:glutamate dehydrogenase (NAD+) activity"/>
    <property type="evidence" value="ECO:0007669"/>
    <property type="project" value="TreeGrafter"/>
</dbReference>
<dbReference type="GO" id="GO:0005739">
    <property type="term" value="C:mitochondrion"/>
    <property type="evidence" value="ECO:0007669"/>
    <property type="project" value="TreeGrafter"/>
</dbReference>
<reference evidence="4" key="1">
    <citation type="submission" date="2022-03" db="EMBL/GenBank/DDBJ databases">
        <authorList>
            <person name="Lindestad O."/>
        </authorList>
    </citation>
    <scope>NUCLEOTIDE SEQUENCE</scope>
</reference>
<comment type="caution">
    <text evidence="4">The sequence shown here is derived from an EMBL/GenBank/DDBJ whole genome shotgun (WGS) entry which is preliminary data.</text>
</comment>
<evidence type="ECO:0000313" key="4">
    <source>
        <dbReference type="EMBL" id="CAH2215635.1"/>
    </source>
</evidence>
<evidence type="ECO:0000313" key="5">
    <source>
        <dbReference type="Proteomes" id="UP000838756"/>
    </source>
</evidence>
<dbReference type="Gene3D" id="3.40.50.10860">
    <property type="entry name" value="Leucine Dehydrogenase, chain A, domain 1"/>
    <property type="match status" value="1"/>
</dbReference>
<comment type="similarity">
    <text evidence="1">Belongs to the Glu/Leu/Phe/Val dehydrogenases family.</text>
</comment>
<organism evidence="4 5">
    <name type="scientific">Pararge aegeria aegeria</name>
    <dbReference type="NCBI Taxonomy" id="348720"/>
    <lineage>
        <taxon>Eukaryota</taxon>
        <taxon>Metazoa</taxon>
        <taxon>Ecdysozoa</taxon>
        <taxon>Arthropoda</taxon>
        <taxon>Hexapoda</taxon>
        <taxon>Insecta</taxon>
        <taxon>Pterygota</taxon>
        <taxon>Neoptera</taxon>
        <taxon>Endopterygota</taxon>
        <taxon>Lepidoptera</taxon>
        <taxon>Glossata</taxon>
        <taxon>Ditrysia</taxon>
        <taxon>Papilionoidea</taxon>
        <taxon>Nymphalidae</taxon>
        <taxon>Satyrinae</taxon>
        <taxon>Satyrini</taxon>
        <taxon>Parargina</taxon>
        <taxon>Pararge</taxon>
    </lineage>
</organism>
<dbReference type="InterPro" id="IPR046346">
    <property type="entry name" value="Aminoacid_DH-like_N_sf"/>
</dbReference>
<keyword evidence="2" id="KW-0560">Oxidoreductase</keyword>
<feature type="domain" description="Glutamate/phenylalanine/leucine/valine/L-tryptophan dehydrogenase dimerisation" evidence="3">
    <location>
        <begin position="7"/>
        <end position="35"/>
    </location>
</feature>
<feature type="non-terminal residue" evidence="4">
    <location>
        <position position="56"/>
    </location>
</feature>
<dbReference type="OrthoDB" id="6718861at2759"/>
<dbReference type="SUPFAM" id="SSF53223">
    <property type="entry name" value="Aminoacid dehydrogenase-like, N-terminal domain"/>
    <property type="match status" value="1"/>
</dbReference>
<keyword evidence="5" id="KW-1185">Reference proteome</keyword>
<dbReference type="AlphaFoldDB" id="A0A8S4QSE3"/>
<evidence type="ECO:0000256" key="2">
    <source>
        <dbReference type="ARBA" id="ARBA00023002"/>
    </source>
</evidence>
<dbReference type="InterPro" id="IPR006097">
    <property type="entry name" value="Glu/Leu/Phe/Val/Trp_DH_dimer"/>
</dbReference>
<evidence type="ECO:0000259" key="3">
    <source>
        <dbReference type="Pfam" id="PF02812"/>
    </source>
</evidence>
<evidence type="ECO:0000256" key="1">
    <source>
        <dbReference type="ARBA" id="ARBA00006382"/>
    </source>
</evidence>
<dbReference type="GO" id="GO:0006538">
    <property type="term" value="P:L-glutamate catabolic process"/>
    <property type="evidence" value="ECO:0007669"/>
    <property type="project" value="TreeGrafter"/>
</dbReference>